<accession>A0AA88I3L5</accession>
<dbReference type="Pfam" id="PF13359">
    <property type="entry name" value="DDE_Tnp_4"/>
    <property type="match status" value="1"/>
</dbReference>
<dbReference type="InterPro" id="IPR045249">
    <property type="entry name" value="HARBI1-like"/>
</dbReference>
<protein>
    <recommendedName>
        <fullName evidence="8">DDE Tnp4 domain-containing protein</fullName>
    </recommendedName>
</protein>
<keyword evidence="6" id="KW-0378">Hydrolase</keyword>
<dbReference type="GO" id="GO:0046872">
    <property type="term" value="F:metal ion binding"/>
    <property type="evidence" value="ECO:0007669"/>
    <property type="project" value="UniProtKB-KW"/>
</dbReference>
<feature type="domain" description="DDE Tnp4" evidence="8">
    <location>
        <begin position="179"/>
        <end position="343"/>
    </location>
</feature>
<evidence type="ECO:0000256" key="1">
    <source>
        <dbReference type="ARBA" id="ARBA00001968"/>
    </source>
</evidence>
<keyword evidence="4" id="KW-0540">Nuclease</keyword>
<name>A0AA88I3L5_ARTSF</name>
<organism evidence="9 10">
    <name type="scientific">Artemia franciscana</name>
    <name type="common">Brine shrimp</name>
    <name type="synonym">Artemia sanfranciscana</name>
    <dbReference type="NCBI Taxonomy" id="6661"/>
    <lineage>
        <taxon>Eukaryota</taxon>
        <taxon>Metazoa</taxon>
        <taxon>Ecdysozoa</taxon>
        <taxon>Arthropoda</taxon>
        <taxon>Crustacea</taxon>
        <taxon>Branchiopoda</taxon>
        <taxon>Anostraca</taxon>
        <taxon>Artemiidae</taxon>
        <taxon>Artemia</taxon>
    </lineage>
</organism>
<keyword evidence="10" id="KW-1185">Reference proteome</keyword>
<dbReference type="PANTHER" id="PTHR22930:SF269">
    <property type="entry name" value="NUCLEASE HARBI1-LIKE PROTEIN"/>
    <property type="match status" value="1"/>
</dbReference>
<evidence type="ECO:0000256" key="7">
    <source>
        <dbReference type="ARBA" id="ARBA00023242"/>
    </source>
</evidence>
<dbReference type="GO" id="GO:0016787">
    <property type="term" value="F:hydrolase activity"/>
    <property type="evidence" value="ECO:0007669"/>
    <property type="project" value="UniProtKB-KW"/>
</dbReference>
<evidence type="ECO:0000313" key="10">
    <source>
        <dbReference type="Proteomes" id="UP001187531"/>
    </source>
</evidence>
<evidence type="ECO:0000259" key="8">
    <source>
        <dbReference type="Pfam" id="PF13359"/>
    </source>
</evidence>
<comment type="subcellular location">
    <subcellularLocation>
        <location evidence="2">Nucleus</location>
    </subcellularLocation>
</comment>
<gene>
    <name evidence="9" type="ORF">QYM36_004437</name>
</gene>
<sequence>MEEELLLLLNLQLLQLLLLKKRKKTRERKRSVWVRPIFDVSRRIGQGPSHNLMKELIISNDVIMFANYVRMTPESWNCLLGKVFNKLEKSTTNMRIPISPAERLCVTIRYLADGKTQKSLMYEHRHGHSTIVGITTETMTAIIDALKNDYLPNLSTENMKEVANYFYSRWNLPNCCGAIDGKHIQVVAPYKSGSTYYNYKNFFSIVLMAVCDADYKFTFVDIGAPGSRSDGGVFSDTQFARDLDSGAFRLPPDAFLPGSTTLFPNFIVGDEAFPLKSYIMRPYPGQYLDHQKRVFNYRLSRARRIIENCFGILAAKWQIFFTPIHTSLEKVNLIVMSCVCLHNFLRVRDGVTVTTARYINVGDADQGDEDNGQWRNVPAPADTWDRINRLGANNYTIEVKKLRDTLCIYLNGIGKVPWQNDIVNRQ</sequence>
<evidence type="ECO:0000256" key="5">
    <source>
        <dbReference type="ARBA" id="ARBA00022723"/>
    </source>
</evidence>
<dbReference type="InterPro" id="IPR027806">
    <property type="entry name" value="HARBI1_dom"/>
</dbReference>
<dbReference type="EMBL" id="JAVRJZ010000007">
    <property type="protein sequence ID" value="KAK2720558.1"/>
    <property type="molecule type" value="Genomic_DNA"/>
</dbReference>
<dbReference type="PANTHER" id="PTHR22930">
    <property type="match status" value="1"/>
</dbReference>
<evidence type="ECO:0000256" key="4">
    <source>
        <dbReference type="ARBA" id="ARBA00022722"/>
    </source>
</evidence>
<reference evidence="9" key="1">
    <citation type="submission" date="2023-07" db="EMBL/GenBank/DDBJ databases">
        <title>Chromosome-level genome assembly of Artemia franciscana.</title>
        <authorList>
            <person name="Jo E."/>
        </authorList>
    </citation>
    <scope>NUCLEOTIDE SEQUENCE</scope>
    <source>
        <tissue evidence="9">Whole body</tissue>
    </source>
</reference>
<evidence type="ECO:0000256" key="3">
    <source>
        <dbReference type="ARBA" id="ARBA00006958"/>
    </source>
</evidence>
<dbReference type="GO" id="GO:0005634">
    <property type="term" value="C:nucleus"/>
    <property type="evidence" value="ECO:0007669"/>
    <property type="project" value="UniProtKB-SubCell"/>
</dbReference>
<evidence type="ECO:0000256" key="2">
    <source>
        <dbReference type="ARBA" id="ARBA00004123"/>
    </source>
</evidence>
<dbReference type="GO" id="GO:0004518">
    <property type="term" value="F:nuclease activity"/>
    <property type="evidence" value="ECO:0007669"/>
    <property type="project" value="UniProtKB-KW"/>
</dbReference>
<proteinExistence type="inferred from homology"/>
<dbReference type="AlphaFoldDB" id="A0AA88I3L5"/>
<dbReference type="Proteomes" id="UP001187531">
    <property type="component" value="Unassembled WGS sequence"/>
</dbReference>
<evidence type="ECO:0000313" key="9">
    <source>
        <dbReference type="EMBL" id="KAK2720558.1"/>
    </source>
</evidence>
<comment type="caution">
    <text evidence="9">The sequence shown here is derived from an EMBL/GenBank/DDBJ whole genome shotgun (WGS) entry which is preliminary data.</text>
</comment>
<comment type="similarity">
    <text evidence="3">Belongs to the HARBI1 family.</text>
</comment>
<comment type="cofactor">
    <cofactor evidence="1">
        <name>a divalent metal cation</name>
        <dbReference type="ChEBI" id="CHEBI:60240"/>
    </cofactor>
</comment>
<keyword evidence="5" id="KW-0479">Metal-binding</keyword>
<evidence type="ECO:0000256" key="6">
    <source>
        <dbReference type="ARBA" id="ARBA00022801"/>
    </source>
</evidence>
<keyword evidence="7" id="KW-0539">Nucleus</keyword>